<dbReference type="Proteomes" id="UP001345691">
    <property type="component" value="Unassembled WGS sequence"/>
</dbReference>
<dbReference type="Pfam" id="PF03446">
    <property type="entry name" value="NAD_binding_2"/>
    <property type="match status" value="1"/>
</dbReference>
<evidence type="ECO:0000259" key="1">
    <source>
        <dbReference type="Pfam" id="PF03446"/>
    </source>
</evidence>
<dbReference type="Pfam" id="PF14833">
    <property type="entry name" value="NAD_binding_11"/>
    <property type="match status" value="2"/>
</dbReference>
<dbReference type="Gene3D" id="3.40.50.720">
    <property type="entry name" value="NAD(P)-binding Rossmann-like Domain"/>
    <property type="match status" value="1"/>
</dbReference>
<accession>A0ABR0JD45</accession>
<dbReference type="PANTHER" id="PTHR43060">
    <property type="entry name" value="3-HYDROXYISOBUTYRATE DEHYDROGENASE-LIKE 1, MITOCHONDRIAL-RELATED"/>
    <property type="match status" value="1"/>
</dbReference>
<feature type="domain" description="3-hydroxyisobutyrate dehydrogenase-like NAD-binding" evidence="2">
    <location>
        <begin position="321"/>
        <end position="370"/>
    </location>
</feature>
<feature type="domain" description="6-phosphogluconate dehydrogenase NADP-binding" evidence="1">
    <location>
        <begin position="6"/>
        <end position="166"/>
    </location>
</feature>
<name>A0ABR0JD45_9EURO</name>
<dbReference type="SUPFAM" id="SSF51735">
    <property type="entry name" value="NAD(P)-binding Rossmann-fold domains"/>
    <property type="match status" value="1"/>
</dbReference>
<protein>
    <recommendedName>
        <fullName evidence="5">3-hydroxyisobutyrate dehydrogenase</fullName>
    </recommendedName>
</protein>
<dbReference type="InterPro" id="IPR036291">
    <property type="entry name" value="NAD(P)-bd_dom_sf"/>
</dbReference>
<dbReference type="Gene3D" id="1.10.1040.10">
    <property type="entry name" value="N-(1-d-carboxylethyl)-l-norvaline Dehydrogenase, domain 2"/>
    <property type="match status" value="2"/>
</dbReference>
<sequence>MPDKPRIGLIGLGAMGLGMAACLVRSGFEVTGYDIQQRAIEKLVEMGGKAAQSPRAMAKRSDVLILVVATSEQATSVLFDDEMGAVAALPTNTIVLLCITASPEYVVELGQKLQAIDRSDLRLIDCPISGGETRAWKGTLSLLCAGKESDIDATMEVLECLSSKVHIVPGGAGAGSTLKLVHQILVGVHILASVEVMGLCHVAGLDPQSVYDNVMEGDGRSWLFEQRAAHILDEKRVPASSLAIITKDMVMVTESGRLREHSLPLASIAHEIYTLSQAAGWGPEDDCRTLNLYLLGKGDVESLRRHPGGQNSSKGAVEESMVSDLLVGIHTAAAIEVLRFAQKLGISSSVVAEVVQGAAGSSAMFSKVAAEFGSSANDSLRSIGGFDSVRNKLVCLPRSRSRPPQYEYAYTYITGKSD</sequence>
<dbReference type="InterPro" id="IPR006115">
    <property type="entry name" value="6PGDH_NADP-bd"/>
</dbReference>
<organism evidence="3 4">
    <name type="scientific">Exophiala sideris</name>
    <dbReference type="NCBI Taxonomy" id="1016849"/>
    <lineage>
        <taxon>Eukaryota</taxon>
        <taxon>Fungi</taxon>
        <taxon>Dikarya</taxon>
        <taxon>Ascomycota</taxon>
        <taxon>Pezizomycotina</taxon>
        <taxon>Eurotiomycetes</taxon>
        <taxon>Chaetothyriomycetidae</taxon>
        <taxon>Chaetothyriales</taxon>
        <taxon>Herpotrichiellaceae</taxon>
        <taxon>Exophiala</taxon>
    </lineage>
</organism>
<evidence type="ECO:0000313" key="3">
    <source>
        <dbReference type="EMBL" id="KAK5061623.1"/>
    </source>
</evidence>
<dbReference type="InterPro" id="IPR013328">
    <property type="entry name" value="6PGD_dom2"/>
</dbReference>
<dbReference type="PROSITE" id="PS51257">
    <property type="entry name" value="PROKAR_LIPOPROTEIN"/>
    <property type="match status" value="1"/>
</dbReference>
<evidence type="ECO:0008006" key="5">
    <source>
        <dbReference type="Google" id="ProtNLM"/>
    </source>
</evidence>
<comment type="caution">
    <text evidence="3">The sequence shown here is derived from an EMBL/GenBank/DDBJ whole genome shotgun (WGS) entry which is preliminary data.</text>
</comment>
<feature type="domain" description="3-hydroxyisobutyrate dehydrogenase-like NAD-binding" evidence="2">
    <location>
        <begin position="173"/>
        <end position="292"/>
    </location>
</feature>
<dbReference type="EMBL" id="JAVRRF010000009">
    <property type="protein sequence ID" value="KAK5061623.1"/>
    <property type="molecule type" value="Genomic_DNA"/>
</dbReference>
<reference evidence="3 4" key="1">
    <citation type="submission" date="2023-08" db="EMBL/GenBank/DDBJ databases">
        <title>Black Yeasts Isolated from many extreme environments.</title>
        <authorList>
            <person name="Coleine C."/>
            <person name="Stajich J.E."/>
            <person name="Selbmann L."/>
        </authorList>
    </citation>
    <scope>NUCLEOTIDE SEQUENCE [LARGE SCALE GENOMIC DNA]</scope>
    <source>
        <strain evidence="3 4">CCFEE 6328</strain>
    </source>
</reference>
<dbReference type="InterPro" id="IPR008927">
    <property type="entry name" value="6-PGluconate_DH-like_C_sf"/>
</dbReference>
<evidence type="ECO:0000313" key="4">
    <source>
        <dbReference type="Proteomes" id="UP001345691"/>
    </source>
</evidence>
<keyword evidence="4" id="KW-1185">Reference proteome</keyword>
<dbReference type="PANTHER" id="PTHR43060:SF17">
    <property type="entry name" value="L-THREONATE DEHYDROGENASE"/>
    <property type="match status" value="1"/>
</dbReference>
<gene>
    <name evidence="3" type="ORF">LTR69_004805</name>
</gene>
<dbReference type="InterPro" id="IPR029154">
    <property type="entry name" value="HIBADH-like_NADP-bd"/>
</dbReference>
<proteinExistence type="predicted"/>
<evidence type="ECO:0000259" key="2">
    <source>
        <dbReference type="Pfam" id="PF14833"/>
    </source>
</evidence>
<dbReference type="SUPFAM" id="SSF48179">
    <property type="entry name" value="6-phosphogluconate dehydrogenase C-terminal domain-like"/>
    <property type="match status" value="2"/>
</dbReference>